<protein>
    <submittedName>
        <fullName evidence="1">Uncharacterized protein</fullName>
    </submittedName>
</protein>
<name>A0A7R9DSA3_TIMPO</name>
<sequence length="94" mass="10481">MEGPWGTAISSNSARHCVCMVLLSDSIQEDFFCWHATTIHTNGCTVDIHESYTSPMASLVLTDSSQLTSDGFEKLPDQIMYPYAKPDDLQKHVK</sequence>
<organism evidence="1">
    <name type="scientific">Timema poppense</name>
    <name type="common">Walking stick</name>
    <dbReference type="NCBI Taxonomy" id="170557"/>
    <lineage>
        <taxon>Eukaryota</taxon>
        <taxon>Metazoa</taxon>
        <taxon>Ecdysozoa</taxon>
        <taxon>Arthropoda</taxon>
        <taxon>Hexapoda</taxon>
        <taxon>Insecta</taxon>
        <taxon>Pterygota</taxon>
        <taxon>Neoptera</taxon>
        <taxon>Polyneoptera</taxon>
        <taxon>Phasmatodea</taxon>
        <taxon>Timematodea</taxon>
        <taxon>Timematoidea</taxon>
        <taxon>Timematidae</taxon>
        <taxon>Timema</taxon>
    </lineage>
</organism>
<dbReference type="AlphaFoldDB" id="A0A7R9DSA3"/>
<accession>A0A7R9DSA3</accession>
<proteinExistence type="predicted"/>
<dbReference type="EMBL" id="OD024422">
    <property type="protein sequence ID" value="CAD7419888.1"/>
    <property type="molecule type" value="Genomic_DNA"/>
</dbReference>
<reference evidence="1" key="1">
    <citation type="submission" date="2020-11" db="EMBL/GenBank/DDBJ databases">
        <authorList>
            <person name="Tran Van P."/>
        </authorList>
    </citation>
    <scope>NUCLEOTIDE SEQUENCE</scope>
</reference>
<evidence type="ECO:0000313" key="1">
    <source>
        <dbReference type="EMBL" id="CAD7419888.1"/>
    </source>
</evidence>
<gene>
    <name evidence="1" type="ORF">TPSB3V08_LOCUS13303</name>
</gene>